<comment type="caution">
    <text evidence="1">The sequence shown here is derived from an EMBL/GenBank/DDBJ whole genome shotgun (WGS) entry which is preliminary data.</text>
</comment>
<sequence length="186" mass="21185">MDSTTTLVNIAPPTEYFISGPTLKDAIVYDHHSRPLYFVTSDLKHMVIKSAESGRTIAVWNRRDLLLDTVAFSCRNGGLPIHVSKWMKKTKLRDGTPAFVMDTEWGPYVWKIISSHRHKLYTDFDATKSVASVTMEPKSSSSYRALVIESMAEPIRDDIIVSYLIQRQRLLVEEKAIDLYMGAARF</sequence>
<evidence type="ECO:0000313" key="1">
    <source>
        <dbReference type="EMBL" id="KAH7905694.1"/>
    </source>
</evidence>
<accession>A0ACB7ZX29</accession>
<name>A0ACB7ZX29_9AGAM</name>
<protein>
    <submittedName>
        <fullName evidence="1">Uncharacterized protein</fullName>
    </submittedName>
</protein>
<gene>
    <name evidence="1" type="ORF">BJ138DRAFT_1017377</name>
</gene>
<evidence type="ECO:0000313" key="2">
    <source>
        <dbReference type="Proteomes" id="UP000790377"/>
    </source>
</evidence>
<proteinExistence type="predicted"/>
<dbReference type="Proteomes" id="UP000790377">
    <property type="component" value="Unassembled WGS sequence"/>
</dbReference>
<organism evidence="1 2">
    <name type="scientific">Hygrophoropsis aurantiaca</name>
    <dbReference type="NCBI Taxonomy" id="72124"/>
    <lineage>
        <taxon>Eukaryota</taxon>
        <taxon>Fungi</taxon>
        <taxon>Dikarya</taxon>
        <taxon>Basidiomycota</taxon>
        <taxon>Agaricomycotina</taxon>
        <taxon>Agaricomycetes</taxon>
        <taxon>Agaricomycetidae</taxon>
        <taxon>Boletales</taxon>
        <taxon>Coniophorineae</taxon>
        <taxon>Hygrophoropsidaceae</taxon>
        <taxon>Hygrophoropsis</taxon>
    </lineage>
</organism>
<dbReference type="EMBL" id="MU268140">
    <property type="protein sequence ID" value="KAH7905694.1"/>
    <property type="molecule type" value="Genomic_DNA"/>
</dbReference>
<keyword evidence="2" id="KW-1185">Reference proteome</keyword>
<reference evidence="1" key="1">
    <citation type="journal article" date="2021" name="New Phytol.">
        <title>Evolutionary innovations through gain and loss of genes in the ectomycorrhizal Boletales.</title>
        <authorList>
            <person name="Wu G."/>
            <person name="Miyauchi S."/>
            <person name="Morin E."/>
            <person name="Kuo A."/>
            <person name="Drula E."/>
            <person name="Varga T."/>
            <person name="Kohler A."/>
            <person name="Feng B."/>
            <person name="Cao Y."/>
            <person name="Lipzen A."/>
            <person name="Daum C."/>
            <person name="Hundley H."/>
            <person name="Pangilinan J."/>
            <person name="Johnson J."/>
            <person name="Barry K."/>
            <person name="LaButti K."/>
            <person name="Ng V."/>
            <person name="Ahrendt S."/>
            <person name="Min B."/>
            <person name="Choi I.G."/>
            <person name="Park H."/>
            <person name="Plett J.M."/>
            <person name="Magnuson J."/>
            <person name="Spatafora J.W."/>
            <person name="Nagy L.G."/>
            <person name="Henrissat B."/>
            <person name="Grigoriev I.V."/>
            <person name="Yang Z.L."/>
            <person name="Xu J."/>
            <person name="Martin F.M."/>
        </authorList>
    </citation>
    <scope>NUCLEOTIDE SEQUENCE</scope>
    <source>
        <strain evidence="1">ATCC 28755</strain>
    </source>
</reference>